<dbReference type="GeneID" id="111276222"/>
<dbReference type="SUPFAM" id="SSF81383">
    <property type="entry name" value="F-box domain"/>
    <property type="match status" value="1"/>
</dbReference>
<evidence type="ECO:0000313" key="3">
    <source>
        <dbReference type="RefSeq" id="XP_022717736.1"/>
    </source>
</evidence>
<protein>
    <submittedName>
        <fullName evidence="3">F-box protein CPR30-like</fullName>
    </submittedName>
</protein>
<dbReference type="OrthoDB" id="591557at2759"/>
<dbReference type="InterPro" id="IPR001810">
    <property type="entry name" value="F-box_dom"/>
</dbReference>
<dbReference type="KEGG" id="dzi:111276222"/>
<keyword evidence="2" id="KW-1185">Reference proteome</keyword>
<dbReference type="CDD" id="cd22157">
    <property type="entry name" value="F-box_AtFBW1-like"/>
    <property type="match status" value="1"/>
</dbReference>
<name>A0A6P5WQE7_DURZI</name>
<accession>A0A6P5WQE7</accession>
<dbReference type="InterPro" id="IPR050796">
    <property type="entry name" value="SCF_F-box_component"/>
</dbReference>
<proteinExistence type="predicted"/>
<dbReference type="PANTHER" id="PTHR31672:SF13">
    <property type="entry name" value="F-BOX PROTEIN CPR30-LIKE"/>
    <property type="match status" value="1"/>
</dbReference>
<dbReference type="AlphaFoldDB" id="A0A6P5WQE7"/>
<dbReference type="InterPro" id="IPR013187">
    <property type="entry name" value="F-box-assoc_dom_typ3"/>
</dbReference>
<dbReference type="Gene3D" id="1.20.1280.50">
    <property type="match status" value="1"/>
</dbReference>
<organism evidence="2 3">
    <name type="scientific">Durio zibethinus</name>
    <name type="common">Durian</name>
    <dbReference type="NCBI Taxonomy" id="66656"/>
    <lineage>
        <taxon>Eukaryota</taxon>
        <taxon>Viridiplantae</taxon>
        <taxon>Streptophyta</taxon>
        <taxon>Embryophyta</taxon>
        <taxon>Tracheophyta</taxon>
        <taxon>Spermatophyta</taxon>
        <taxon>Magnoliopsida</taxon>
        <taxon>eudicotyledons</taxon>
        <taxon>Gunneridae</taxon>
        <taxon>Pentapetalae</taxon>
        <taxon>rosids</taxon>
        <taxon>malvids</taxon>
        <taxon>Malvales</taxon>
        <taxon>Malvaceae</taxon>
        <taxon>Helicteroideae</taxon>
        <taxon>Durio</taxon>
    </lineage>
</organism>
<dbReference type="Pfam" id="PF00646">
    <property type="entry name" value="F-box"/>
    <property type="match status" value="1"/>
</dbReference>
<dbReference type="InterPro" id="IPR036047">
    <property type="entry name" value="F-box-like_dom_sf"/>
</dbReference>
<evidence type="ECO:0000259" key="1">
    <source>
        <dbReference type="PROSITE" id="PS50181"/>
    </source>
</evidence>
<feature type="domain" description="F-box" evidence="1">
    <location>
        <begin position="1"/>
        <end position="44"/>
    </location>
</feature>
<dbReference type="SMART" id="SM00256">
    <property type="entry name" value="FBOX"/>
    <property type="match status" value="1"/>
</dbReference>
<dbReference type="PANTHER" id="PTHR31672">
    <property type="entry name" value="BNACNNG10540D PROTEIN"/>
    <property type="match status" value="1"/>
</dbReference>
<dbReference type="PROSITE" id="PS50181">
    <property type="entry name" value="FBOX"/>
    <property type="match status" value="1"/>
</dbReference>
<sequence length="390" mass="45158">MEKHVPLDLINDILSRLPVKSLLRFKCVSRGWCFLINDQNFIKLHLKRSTQSNSHSSLVIVQYTKLSLVDLSSLLVVEEVADDSLRQLFRGSIKVLGICNGLLCLSNSAYNRNILWNMSTREHLTLPPVPENFLLYPTPETMKLFGLGYDPIDDDYKVIFVSQTYQSKHKGIFYSLRSKSWGKIHDYSNWIYCGSGSGVYASGALHWLVSRSWKEMMENSDVFIVAINLNTRKQQFFRCPDQDPDQDQHQDQEYKAWNIPPHRFDFKTIEVLGEQLCAMDLNGNHNFTADIWLMKKYGVQESWTRLFSIPYFHTGYISSYAGLFVHPLTCSKNCDEVLVDVGHDHARLIFYYNPKNKSVRYVNIPTCQNSSFEVQICHENLVSLTSRERP</sequence>
<dbReference type="Proteomes" id="UP000515121">
    <property type="component" value="Unplaced"/>
</dbReference>
<reference evidence="3" key="1">
    <citation type="submission" date="2025-08" db="UniProtKB">
        <authorList>
            <consortium name="RefSeq"/>
        </authorList>
    </citation>
    <scope>IDENTIFICATION</scope>
    <source>
        <tissue evidence="3">Fruit stalk</tissue>
    </source>
</reference>
<dbReference type="Pfam" id="PF08268">
    <property type="entry name" value="FBA_3"/>
    <property type="match status" value="1"/>
</dbReference>
<dbReference type="InterPro" id="IPR017451">
    <property type="entry name" value="F-box-assoc_interact_dom"/>
</dbReference>
<evidence type="ECO:0000313" key="2">
    <source>
        <dbReference type="Proteomes" id="UP000515121"/>
    </source>
</evidence>
<dbReference type="NCBIfam" id="TIGR01640">
    <property type="entry name" value="F_box_assoc_1"/>
    <property type="match status" value="1"/>
</dbReference>
<gene>
    <name evidence="3" type="primary">LOC111276222</name>
</gene>
<dbReference type="RefSeq" id="XP_022717736.1">
    <property type="nucleotide sequence ID" value="XM_022862001.1"/>
</dbReference>